<proteinExistence type="predicted"/>
<dbReference type="RefSeq" id="WP_146321065.1">
    <property type="nucleotide sequence ID" value="NZ_CP042305.1"/>
</dbReference>
<name>A0A5B8M555_9MICO</name>
<gene>
    <name evidence="2" type="ORF">FPZ11_11550</name>
</gene>
<evidence type="ECO:0000256" key="1">
    <source>
        <dbReference type="SAM" id="MobiDB-lite"/>
    </source>
</evidence>
<sequence length="111" mass="11668">MLFATQSAIRRLTDPDGTLLPHEETASSLVVETVIVVAACAAGIVSSDAASTIAEATAAAATRMAGLAKGETFERSMARHSLPVMPDTRMPNRSFRRPDTPPPMFPAEGVT</sequence>
<protein>
    <submittedName>
        <fullName evidence="2">Uncharacterized protein</fullName>
    </submittedName>
</protein>
<evidence type="ECO:0000313" key="2">
    <source>
        <dbReference type="EMBL" id="QDZ15311.1"/>
    </source>
</evidence>
<feature type="region of interest" description="Disordered" evidence="1">
    <location>
        <begin position="79"/>
        <end position="111"/>
    </location>
</feature>
<dbReference type="AlphaFoldDB" id="A0A5B8M555"/>
<keyword evidence="3" id="KW-1185">Reference proteome</keyword>
<reference evidence="2 3" key="1">
    <citation type="submission" date="2019-07" db="EMBL/GenBank/DDBJ databases">
        <title>Full genome sequence of Humibacter sp. WJ7-1.</title>
        <authorList>
            <person name="Im W.-T."/>
        </authorList>
    </citation>
    <scope>NUCLEOTIDE SEQUENCE [LARGE SCALE GENOMIC DNA]</scope>
    <source>
        <strain evidence="2 3">WJ7-1</strain>
    </source>
</reference>
<dbReference type="EMBL" id="CP042305">
    <property type="protein sequence ID" value="QDZ15311.1"/>
    <property type="molecule type" value="Genomic_DNA"/>
</dbReference>
<organism evidence="2 3">
    <name type="scientific">Humibacter ginsenosidimutans</name>
    <dbReference type="NCBI Taxonomy" id="2599293"/>
    <lineage>
        <taxon>Bacteria</taxon>
        <taxon>Bacillati</taxon>
        <taxon>Actinomycetota</taxon>
        <taxon>Actinomycetes</taxon>
        <taxon>Micrococcales</taxon>
        <taxon>Microbacteriaceae</taxon>
        <taxon>Humibacter</taxon>
    </lineage>
</organism>
<evidence type="ECO:0000313" key="3">
    <source>
        <dbReference type="Proteomes" id="UP000320216"/>
    </source>
</evidence>
<accession>A0A5B8M555</accession>
<dbReference type="Proteomes" id="UP000320216">
    <property type="component" value="Chromosome"/>
</dbReference>
<dbReference type="KEGG" id="huw:FPZ11_11550"/>